<dbReference type="RefSeq" id="WP_057480359.1">
    <property type="nucleotide sequence ID" value="NZ_BMWR01000002.1"/>
</dbReference>
<dbReference type="OrthoDB" id="1094435at2"/>
<reference evidence="1" key="1">
    <citation type="submission" date="2015-10" db="EMBL/GenBank/DDBJ databases">
        <title>Draft genome sequence of Salegentibacter mishustinae KCTC 12263.</title>
        <authorList>
            <person name="Lin W."/>
            <person name="Zheng Q."/>
        </authorList>
    </citation>
    <scope>NUCLEOTIDE SEQUENCE [LARGE SCALE GENOMIC DNA]</scope>
    <source>
        <strain evidence="1">KCTC 12263</strain>
    </source>
</reference>
<dbReference type="Proteomes" id="UP000051643">
    <property type="component" value="Unassembled WGS sequence"/>
</dbReference>
<name>A0A0Q9ZPQ6_9FLAO</name>
<accession>A0A0Q9ZPQ6</accession>
<comment type="caution">
    <text evidence="1">The sequence shown here is derived from an EMBL/GenBank/DDBJ whole genome shotgun (WGS) entry which is preliminary data.</text>
</comment>
<dbReference type="EMBL" id="LKTP01000001">
    <property type="protein sequence ID" value="KRG30536.1"/>
    <property type="molecule type" value="Genomic_DNA"/>
</dbReference>
<proteinExistence type="predicted"/>
<dbReference type="Pfam" id="PF16407">
    <property type="entry name" value="PKD_2"/>
    <property type="match status" value="1"/>
</dbReference>
<evidence type="ECO:0000313" key="1">
    <source>
        <dbReference type="EMBL" id="KRG30536.1"/>
    </source>
</evidence>
<gene>
    <name evidence="1" type="ORF">APR42_01325</name>
</gene>
<evidence type="ECO:0008006" key="3">
    <source>
        <dbReference type="Google" id="ProtNLM"/>
    </source>
</evidence>
<dbReference type="AlphaFoldDB" id="A0A0Q9ZPQ6"/>
<dbReference type="STRING" id="270918.APR42_01325"/>
<dbReference type="PROSITE" id="PS51257">
    <property type="entry name" value="PROKAR_LIPOPROTEIN"/>
    <property type="match status" value="1"/>
</dbReference>
<evidence type="ECO:0000313" key="2">
    <source>
        <dbReference type="Proteomes" id="UP000051643"/>
    </source>
</evidence>
<organism evidence="1 2">
    <name type="scientific">Salegentibacter mishustinae</name>
    <dbReference type="NCBI Taxonomy" id="270918"/>
    <lineage>
        <taxon>Bacteria</taxon>
        <taxon>Pseudomonadati</taxon>
        <taxon>Bacteroidota</taxon>
        <taxon>Flavobacteriia</taxon>
        <taxon>Flavobacteriales</taxon>
        <taxon>Flavobacteriaceae</taxon>
        <taxon>Salegentibacter</taxon>
    </lineage>
</organism>
<sequence>MKLFKYLFFISVLAGVLQSCFKDTSTLDINEITGVEIDTTGMSSLSVYQFDTLNVEPNLNIGNLSESDLLYEWKINLRPNDTVYEVISEEKNLEYEINFRPNTSGQTHQLYYTITDLTTGLDYIMTWPVTVRNNIGEGLVIAETPDGVNTDISHIMAPQVTPDYDKVSVKHNIYSILNGSTLPGLVKQMRFAKIYGVDAIMAITDEDFYRINTLDYSFGGMNDDLFFGSKPEYNPQALGAVSQSDIYIGNNQLTATYLGASRKFALPFDTSYQVPDHVAFNPFTYYPLPVRISFYDESNDHFVYLPSLSAWGDNNMYVTPNSEEGVFNPSNLPNKVNLAASVSTDGDFRHILKDQETGEIALYVLDGGQDGFPTVGPPAPKNLFSLANAPGIEEADNFTFLDNQKVLYYTSGNVLYAMLYSGNEPVFEERYKFSDAEEITTVQVYRQADYPFRSEGFDPPYINTNNKQLIVSTYGSEGKVYLLPFVNAGVGNIDDSNIQVFGGFDRITAITTQL</sequence>
<protein>
    <recommendedName>
        <fullName evidence="3">PKD-like family protein</fullName>
    </recommendedName>
</protein>
<dbReference type="InterPro" id="IPR032183">
    <property type="entry name" value="PKD-like"/>
</dbReference>
<keyword evidence="2" id="KW-1185">Reference proteome</keyword>